<keyword evidence="5" id="KW-0539">Nucleus</keyword>
<dbReference type="PANTHER" id="PTHR15481:SF0">
    <property type="entry name" value="LD23870P-RELATED"/>
    <property type="match status" value="1"/>
</dbReference>
<proteinExistence type="predicted"/>
<dbReference type="GO" id="GO:0005654">
    <property type="term" value="C:nucleoplasm"/>
    <property type="evidence" value="ECO:0007669"/>
    <property type="project" value="TreeGrafter"/>
</dbReference>
<feature type="compositionally biased region" description="Basic residues" evidence="7">
    <location>
        <begin position="104"/>
        <end position="135"/>
    </location>
</feature>
<protein>
    <recommendedName>
        <fullName evidence="8">RRM domain-containing protein</fullName>
    </recommendedName>
</protein>
<dbReference type="InterPro" id="IPR000504">
    <property type="entry name" value="RRM_dom"/>
</dbReference>
<dbReference type="GO" id="GO:0003723">
    <property type="term" value="F:RNA binding"/>
    <property type="evidence" value="ECO:0007669"/>
    <property type="project" value="UniProtKB-UniRule"/>
</dbReference>
<dbReference type="OrthoDB" id="252020at2759"/>
<dbReference type="Gene3D" id="3.30.70.330">
    <property type="match status" value="1"/>
</dbReference>
<dbReference type="CDD" id="cd12365">
    <property type="entry name" value="RRM_RNPS1"/>
    <property type="match status" value="1"/>
</dbReference>
<dbReference type="SUPFAM" id="SSF54928">
    <property type="entry name" value="RNA-binding domain, RBD"/>
    <property type="match status" value="1"/>
</dbReference>
<dbReference type="OMA" id="EFPVDRY"/>
<feature type="domain" description="RRM" evidence="8">
    <location>
        <begin position="140"/>
        <end position="218"/>
    </location>
</feature>
<feature type="region of interest" description="Disordered" evidence="7">
    <location>
        <begin position="18"/>
        <end position="142"/>
    </location>
</feature>
<feature type="region of interest" description="Disordered" evidence="7">
    <location>
        <begin position="189"/>
        <end position="284"/>
    </location>
</feature>
<dbReference type="GO" id="GO:0000398">
    <property type="term" value="P:mRNA splicing, via spliceosome"/>
    <property type="evidence" value="ECO:0007669"/>
    <property type="project" value="TreeGrafter"/>
</dbReference>
<evidence type="ECO:0000313" key="9">
    <source>
        <dbReference type="EMBL" id="CEP02839.1"/>
    </source>
</evidence>
<feature type="compositionally biased region" description="Basic residues" evidence="7">
    <location>
        <begin position="48"/>
        <end position="68"/>
    </location>
</feature>
<dbReference type="AlphaFoldDB" id="A0A0G4J645"/>
<dbReference type="STRING" id="37360.A0A0G4J645"/>
<keyword evidence="3 6" id="KW-0694">RNA-binding</keyword>
<dbReference type="PROSITE" id="PS50102">
    <property type="entry name" value="RRM"/>
    <property type="match status" value="1"/>
</dbReference>
<dbReference type="Proteomes" id="UP000039324">
    <property type="component" value="Unassembled WGS sequence"/>
</dbReference>
<dbReference type="PANTHER" id="PTHR15481">
    <property type="entry name" value="RIBONUCLEIC ACID BINDING PROTEIN S1"/>
    <property type="match status" value="1"/>
</dbReference>
<dbReference type="InterPro" id="IPR034201">
    <property type="entry name" value="RNPS1_RRM"/>
</dbReference>
<dbReference type="EMBL" id="CDSF01000133">
    <property type="protein sequence ID" value="CEP02839.1"/>
    <property type="molecule type" value="Genomic_DNA"/>
</dbReference>
<dbReference type="SMART" id="SM00360">
    <property type="entry name" value="RRM"/>
    <property type="match status" value="1"/>
</dbReference>
<evidence type="ECO:0000256" key="2">
    <source>
        <dbReference type="ARBA" id="ARBA00022664"/>
    </source>
</evidence>
<evidence type="ECO:0000256" key="1">
    <source>
        <dbReference type="ARBA" id="ARBA00004123"/>
    </source>
</evidence>
<accession>A0A0G4J645</accession>
<keyword evidence="4" id="KW-0508">mRNA splicing</keyword>
<reference evidence="9 10" key="1">
    <citation type="submission" date="2015-02" db="EMBL/GenBank/DDBJ databases">
        <authorList>
            <person name="Chooi Y.-H."/>
        </authorList>
    </citation>
    <scope>NUCLEOTIDE SEQUENCE [LARGE SCALE GENOMIC DNA]</scope>
    <source>
        <strain evidence="9">E3</strain>
    </source>
</reference>
<evidence type="ECO:0000256" key="3">
    <source>
        <dbReference type="ARBA" id="ARBA00022884"/>
    </source>
</evidence>
<feature type="compositionally biased region" description="Basic and acidic residues" evidence="7">
    <location>
        <begin position="218"/>
        <end position="227"/>
    </location>
</feature>
<dbReference type="GO" id="GO:0061574">
    <property type="term" value="C:ASAP complex"/>
    <property type="evidence" value="ECO:0007669"/>
    <property type="project" value="TreeGrafter"/>
</dbReference>
<feature type="compositionally biased region" description="Basic residues" evidence="7">
    <location>
        <begin position="264"/>
        <end position="284"/>
    </location>
</feature>
<sequence length="284" mass="32168">MAWQNGGQRNECCILRGSTVGPRATGHGAVRGNPIARVAPSSATMPRSRSRSKSRTRRTSPRGRKRSRSYSSYSSSSRSPSSSYSRSESSSYDSRSYSRSPTPRGRRVRRSPFRGRSRSPRRRRVSPVRSRKRSRTPSPKRVVVRGLTRNVNVDHVKEIFGTFADIVQVDLPLNPKTKTNMGRAEITFKTSSGADKARSHMDGGQVDGQVIHVSIVPPERRGGDLRRPSSPRRFGGGRRSRSPFRRDEFRGRRRSPFRRPGSPPRRRSRSPVRRPMSRSPVRRH</sequence>
<evidence type="ECO:0000256" key="4">
    <source>
        <dbReference type="ARBA" id="ARBA00023187"/>
    </source>
</evidence>
<dbReference type="GO" id="GO:0005737">
    <property type="term" value="C:cytoplasm"/>
    <property type="evidence" value="ECO:0007669"/>
    <property type="project" value="TreeGrafter"/>
</dbReference>
<gene>
    <name evidence="9" type="ORF">PBRA_002806</name>
</gene>
<evidence type="ECO:0000256" key="6">
    <source>
        <dbReference type="PROSITE-ProRule" id="PRU00176"/>
    </source>
</evidence>
<dbReference type="InterPro" id="IPR035979">
    <property type="entry name" value="RBD_domain_sf"/>
</dbReference>
<comment type="subcellular location">
    <subcellularLocation>
        <location evidence="1">Nucleus</location>
    </subcellularLocation>
</comment>
<evidence type="ECO:0000256" key="7">
    <source>
        <dbReference type="SAM" id="MobiDB-lite"/>
    </source>
</evidence>
<evidence type="ECO:0000313" key="10">
    <source>
        <dbReference type="Proteomes" id="UP000039324"/>
    </source>
</evidence>
<dbReference type="InterPro" id="IPR012677">
    <property type="entry name" value="Nucleotide-bd_a/b_plait_sf"/>
</dbReference>
<organism evidence="9 10">
    <name type="scientific">Plasmodiophora brassicae</name>
    <name type="common">Clubroot disease agent</name>
    <dbReference type="NCBI Taxonomy" id="37360"/>
    <lineage>
        <taxon>Eukaryota</taxon>
        <taxon>Sar</taxon>
        <taxon>Rhizaria</taxon>
        <taxon>Endomyxa</taxon>
        <taxon>Phytomyxea</taxon>
        <taxon>Plasmodiophorida</taxon>
        <taxon>Plasmodiophoridae</taxon>
        <taxon>Plasmodiophora</taxon>
    </lineage>
</organism>
<evidence type="ECO:0000259" key="8">
    <source>
        <dbReference type="PROSITE" id="PS50102"/>
    </source>
</evidence>
<keyword evidence="10" id="KW-1185">Reference proteome</keyword>
<keyword evidence="2" id="KW-0507">mRNA processing</keyword>
<feature type="compositionally biased region" description="Low complexity" evidence="7">
    <location>
        <begin position="69"/>
        <end position="103"/>
    </location>
</feature>
<name>A0A0G4J645_PLABS</name>
<dbReference type="Pfam" id="PF00076">
    <property type="entry name" value="RRM_1"/>
    <property type="match status" value="1"/>
</dbReference>
<evidence type="ECO:0000256" key="5">
    <source>
        <dbReference type="ARBA" id="ARBA00023242"/>
    </source>
</evidence>